<comment type="caution">
    <text evidence="4">The sequence shown here is derived from an EMBL/GenBank/DDBJ whole genome shotgun (WGS) entry which is preliminary data.</text>
</comment>
<dbReference type="RefSeq" id="WP_312865263.1">
    <property type="nucleotide sequence ID" value="NZ_JACHJN010000021.1"/>
</dbReference>
<sequence>MSVPDTPPEARTAQEVLMWSSRATESALREAARQLPASMRRIAGYHLGWWDVDGTPTTGSGGKALRGALALLSAEASGGDPGRATGAAMAVELVHNFSLLHDDVIDGDETRRHRTAAWRAFGTADAIIAGDALLSLAVKVVADRPPAVERITGCVIELCGGQHADIAFERRTDVAVDECTEMARGKTGALFGCAGALGALSAGAGADVATGFDDFGRHLGIAYQFVDDILGIWGDPATTGKPAYSDLAARKKSLPVVTTLNSGHPAGREFARRYNHEPADADDLASLAGLIEDTGARQWARRRAGHHLLAATRSLERVAAPSRGRTELLALAHFAVDRDH</sequence>
<dbReference type="InterPro" id="IPR008949">
    <property type="entry name" value="Isoprenoid_synthase_dom_sf"/>
</dbReference>
<dbReference type="EC" id="2.5.1.10" evidence="4"/>
<dbReference type="GO" id="GO:0004161">
    <property type="term" value="F:dimethylallyltranstransferase activity"/>
    <property type="evidence" value="ECO:0007669"/>
    <property type="project" value="UniProtKB-EC"/>
</dbReference>
<dbReference type="GO" id="GO:0046872">
    <property type="term" value="F:metal ion binding"/>
    <property type="evidence" value="ECO:0007669"/>
    <property type="project" value="UniProtKB-KW"/>
</dbReference>
<dbReference type="Proteomes" id="UP000547510">
    <property type="component" value="Unassembled WGS sequence"/>
</dbReference>
<evidence type="ECO:0000256" key="3">
    <source>
        <dbReference type="RuleBase" id="RU004466"/>
    </source>
</evidence>
<proteinExistence type="inferred from homology"/>
<dbReference type="CDD" id="cd00685">
    <property type="entry name" value="Trans_IPPS_HT"/>
    <property type="match status" value="1"/>
</dbReference>
<protein>
    <submittedName>
        <fullName evidence="4">Geranylgeranyl diphosphate synthase type I</fullName>
        <ecNumber evidence="4">2.5.1.1</ecNumber>
        <ecNumber evidence="4">2.5.1.10</ecNumber>
        <ecNumber evidence="4">2.5.1.29</ecNumber>
    </submittedName>
</protein>
<dbReference type="EC" id="2.5.1.29" evidence="4"/>
<name>A0A841CV59_9PSEU</name>
<dbReference type="Pfam" id="PF00348">
    <property type="entry name" value="polyprenyl_synt"/>
    <property type="match status" value="1"/>
</dbReference>
<keyword evidence="3 4" id="KW-0808">Transferase</keyword>
<evidence type="ECO:0000256" key="1">
    <source>
        <dbReference type="ARBA" id="ARBA00022723"/>
    </source>
</evidence>
<dbReference type="EC" id="2.5.1.1" evidence="4"/>
<keyword evidence="1" id="KW-0479">Metal-binding</keyword>
<dbReference type="EMBL" id="JACHJN010000021">
    <property type="protein sequence ID" value="MBB5960713.1"/>
    <property type="molecule type" value="Genomic_DNA"/>
</dbReference>
<dbReference type="PANTHER" id="PTHR12001:SF86">
    <property type="entry name" value="GERANYLGERANYL DIPHOSPHATE SYNTHASE"/>
    <property type="match status" value="1"/>
</dbReference>
<evidence type="ECO:0000256" key="2">
    <source>
        <dbReference type="ARBA" id="ARBA00022842"/>
    </source>
</evidence>
<evidence type="ECO:0000313" key="4">
    <source>
        <dbReference type="EMBL" id="MBB5960713.1"/>
    </source>
</evidence>
<dbReference type="InterPro" id="IPR000092">
    <property type="entry name" value="Polyprenyl_synt"/>
</dbReference>
<organism evidence="4 5">
    <name type="scientific">Saccharothrix tamanrassetensis</name>
    <dbReference type="NCBI Taxonomy" id="1051531"/>
    <lineage>
        <taxon>Bacteria</taxon>
        <taxon>Bacillati</taxon>
        <taxon>Actinomycetota</taxon>
        <taxon>Actinomycetes</taxon>
        <taxon>Pseudonocardiales</taxon>
        <taxon>Pseudonocardiaceae</taxon>
        <taxon>Saccharothrix</taxon>
    </lineage>
</organism>
<evidence type="ECO:0000313" key="5">
    <source>
        <dbReference type="Proteomes" id="UP000547510"/>
    </source>
</evidence>
<dbReference type="SFLD" id="SFLDG01017">
    <property type="entry name" value="Polyprenyl_Transferase_Like"/>
    <property type="match status" value="1"/>
</dbReference>
<reference evidence="4 5" key="1">
    <citation type="submission" date="2020-08" db="EMBL/GenBank/DDBJ databases">
        <title>Genomic Encyclopedia of Type Strains, Phase III (KMG-III): the genomes of soil and plant-associated and newly described type strains.</title>
        <authorList>
            <person name="Whitman W."/>
        </authorList>
    </citation>
    <scope>NUCLEOTIDE SEQUENCE [LARGE SCALE GENOMIC DNA]</scope>
    <source>
        <strain evidence="4 5">CECT 8640</strain>
    </source>
</reference>
<accession>A0A841CV59</accession>
<keyword evidence="5" id="KW-1185">Reference proteome</keyword>
<comment type="similarity">
    <text evidence="3">Belongs to the FPP/GGPP synthase family.</text>
</comment>
<keyword evidence="2" id="KW-0460">Magnesium</keyword>
<dbReference type="InterPro" id="IPR033749">
    <property type="entry name" value="Polyprenyl_synt_CS"/>
</dbReference>
<dbReference type="SUPFAM" id="SSF48576">
    <property type="entry name" value="Terpenoid synthases"/>
    <property type="match status" value="1"/>
</dbReference>
<dbReference type="PROSITE" id="PS00723">
    <property type="entry name" value="POLYPRENYL_SYNTHASE_1"/>
    <property type="match status" value="1"/>
</dbReference>
<dbReference type="SFLD" id="SFLDS00005">
    <property type="entry name" value="Isoprenoid_Synthase_Type_I"/>
    <property type="match status" value="1"/>
</dbReference>
<dbReference type="PANTHER" id="PTHR12001">
    <property type="entry name" value="GERANYLGERANYL PYROPHOSPHATE SYNTHASE"/>
    <property type="match status" value="1"/>
</dbReference>
<dbReference type="GO" id="GO:0004311">
    <property type="term" value="F:geranylgeranyl diphosphate synthase activity"/>
    <property type="evidence" value="ECO:0007669"/>
    <property type="project" value="UniProtKB-EC"/>
</dbReference>
<dbReference type="GO" id="GO:0004337">
    <property type="term" value="F:(2E,6E)-farnesyl diphosphate synthase activity"/>
    <property type="evidence" value="ECO:0007669"/>
    <property type="project" value="UniProtKB-EC"/>
</dbReference>
<dbReference type="GO" id="GO:0008299">
    <property type="term" value="P:isoprenoid biosynthetic process"/>
    <property type="evidence" value="ECO:0007669"/>
    <property type="project" value="InterPro"/>
</dbReference>
<dbReference type="Gene3D" id="1.10.600.10">
    <property type="entry name" value="Farnesyl Diphosphate Synthase"/>
    <property type="match status" value="1"/>
</dbReference>
<gene>
    <name evidence="4" type="ORF">FHS29_007341</name>
</gene>
<dbReference type="AlphaFoldDB" id="A0A841CV59"/>